<feature type="compositionally biased region" description="Polar residues" evidence="1">
    <location>
        <begin position="57"/>
        <end position="67"/>
    </location>
</feature>
<evidence type="ECO:0000256" key="1">
    <source>
        <dbReference type="SAM" id="MobiDB-lite"/>
    </source>
</evidence>
<keyword evidence="3" id="KW-1185">Reference proteome</keyword>
<comment type="caution">
    <text evidence="2">The sequence shown here is derived from an EMBL/GenBank/DDBJ whole genome shotgun (WGS) entry which is preliminary data.</text>
</comment>
<proteinExistence type="predicted"/>
<feature type="region of interest" description="Disordered" evidence="1">
    <location>
        <begin position="49"/>
        <end position="91"/>
    </location>
</feature>
<dbReference type="Proteomes" id="UP000641932">
    <property type="component" value="Unassembled WGS sequence"/>
</dbReference>
<gene>
    <name evidence="2" type="ORF">GCM10012280_71390</name>
</gene>
<dbReference type="EMBL" id="BMMS01000085">
    <property type="protein sequence ID" value="GGP01137.1"/>
    <property type="molecule type" value="Genomic_DNA"/>
</dbReference>
<organism evidence="2 3">
    <name type="scientific">Wenjunlia tyrosinilytica</name>
    <dbReference type="NCBI Taxonomy" id="1544741"/>
    <lineage>
        <taxon>Bacteria</taxon>
        <taxon>Bacillati</taxon>
        <taxon>Actinomycetota</taxon>
        <taxon>Actinomycetes</taxon>
        <taxon>Kitasatosporales</taxon>
        <taxon>Streptomycetaceae</taxon>
        <taxon>Wenjunlia</taxon>
    </lineage>
</organism>
<reference evidence="2" key="2">
    <citation type="submission" date="2020-09" db="EMBL/GenBank/DDBJ databases">
        <authorList>
            <person name="Sun Q."/>
            <person name="Zhou Y."/>
        </authorList>
    </citation>
    <scope>NUCLEOTIDE SEQUENCE</scope>
    <source>
        <strain evidence="2">CGMCC 4.7201</strain>
    </source>
</reference>
<evidence type="ECO:0000313" key="2">
    <source>
        <dbReference type="EMBL" id="GGP01137.1"/>
    </source>
</evidence>
<dbReference type="AlphaFoldDB" id="A0A918A0N2"/>
<protein>
    <submittedName>
        <fullName evidence="2">Uncharacterized protein</fullName>
    </submittedName>
</protein>
<reference evidence="2" key="1">
    <citation type="journal article" date="2014" name="Int. J. Syst. Evol. Microbiol.">
        <title>Complete genome sequence of Corynebacterium casei LMG S-19264T (=DSM 44701T), isolated from a smear-ripened cheese.</title>
        <authorList>
            <consortium name="US DOE Joint Genome Institute (JGI-PGF)"/>
            <person name="Walter F."/>
            <person name="Albersmeier A."/>
            <person name="Kalinowski J."/>
            <person name="Ruckert C."/>
        </authorList>
    </citation>
    <scope>NUCLEOTIDE SEQUENCE</scope>
    <source>
        <strain evidence="2">CGMCC 4.7201</strain>
    </source>
</reference>
<sequence length="91" mass="9424">MSSEGQKDSTPTNPPRSHRRLAEGSSRLRIAVISGLALAFLGGGTALASGASAHADQSAQGKWTTQADLPPNDATPGDDDVPPANEPGWWF</sequence>
<accession>A0A918A0N2</accession>
<feature type="region of interest" description="Disordered" evidence="1">
    <location>
        <begin position="1"/>
        <end position="24"/>
    </location>
</feature>
<feature type="compositionally biased region" description="Polar residues" evidence="1">
    <location>
        <begin position="1"/>
        <end position="11"/>
    </location>
</feature>
<name>A0A918A0N2_9ACTN</name>
<evidence type="ECO:0000313" key="3">
    <source>
        <dbReference type="Proteomes" id="UP000641932"/>
    </source>
</evidence>